<dbReference type="SMART" id="SM00409">
    <property type="entry name" value="IG"/>
    <property type="match status" value="1"/>
</dbReference>
<dbReference type="InterPro" id="IPR003599">
    <property type="entry name" value="Ig_sub"/>
</dbReference>
<gene>
    <name evidence="2" type="ORF">KUF71_017713</name>
</gene>
<reference evidence="2" key="2">
    <citation type="journal article" date="2023" name="BMC Genomics">
        <title>Pest status, molecular evolution, and epigenetic factors derived from the genome assembly of Frankliniella fusca, a thysanopteran phytovirus vector.</title>
        <authorList>
            <person name="Catto M.A."/>
            <person name="Labadie P.E."/>
            <person name="Jacobson A.L."/>
            <person name="Kennedy G.G."/>
            <person name="Srinivasan R."/>
            <person name="Hunt B.G."/>
        </authorList>
    </citation>
    <scope>NUCLEOTIDE SEQUENCE</scope>
    <source>
        <strain evidence="2">PL_HMW_Pooled</strain>
    </source>
</reference>
<dbReference type="AlphaFoldDB" id="A0AAE1LRC0"/>
<dbReference type="GO" id="GO:0032589">
    <property type="term" value="C:neuron projection membrane"/>
    <property type="evidence" value="ECO:0007669"/>
    <property type="project" value="TreeGrafter"/>
</dbReference>
<dbReference type="EMBL" id="JAHWGI010001390">
    <property type="protein sequence ID" value="KAK3929253.1"/>
    <property type="molecule type" value="Genomic_DNA"/>
</dbReference>
<dbReference type="InterPro" id="IPR037448">
    <property type="entry name" value="Zig-8"/>
</dbReference>
<name>A0AAE1LRC0_9NEOP</name>
<dbReference type="PANTHER" id="PTHR23279">
    <property type="entry name" value="DEFECTIVE PROBOSCIS EXTENSION RESPONSE DPR -RELATED"/>
    <property type="match status" value="1"/>
</dbReference>
<dbReference type="InterPro" id="IPR013106">
    <property type="entry name" value="Ig_V-set"/>
</dbReference>
<dbReference type="PANTHER" id="PTHR23279:SF36">
    <property type="entry name" value="DEFECTIVE PROBOSCIS EXTENSION RESPONSE 9, ISOFORM A"/>
    <property type="match status" value="1"/>
</dbReference>
<keyword evidence="3" id="KW-1185">Reference proteome</keyword>
<protein>
    <submittedName>
        <fullName evidence="2">Zwei Ig domain protein zig-8</fullName>
    </submittedName>
</protein>
<evidence type="ECO:0000313" key="2">
    <source>
        <dbReference type="EMBL" id="KAK3929253.1"/>
    </source>
</evidence>
<feature type="domain" description="Ig-like" evidence="1">
    <location>
        <begin position="1"/>
        <end position="91"/>
    </location>
</feature>
<dbReference type="Pfam" id="PF07686">
    <property type="entry name" value="V-set"/>
    <property type="match status" value="1"/>
</dbReference>
<dbReference type="Proteomes" id="UP001219518">
    <property type="component" value="Unassembled WGS sequence"/>
</dbReference>
<dbReference type="InterPro" id="IPR013783">
    <property type="entry name" value="Ig-like_fold"/>
</dbReference>
<dbReference type="GO" id="GO:0050808">
    <property type="term" value="P:synapse organization"/>
    <property type="evidence" value="ECO:0007669"/>
    <property type="project" value="TreeGrafter"/>
</dbReference>
<organism evidence="2 3">
    <name type="scientific">Frankliniella fusca</name>
    <dbReference type="NCBI Taxonomy" id="407009"/>
    <lineage>
        <taxon>Eukaryota</taxon>
        <taxon>Metazoa</taxon>
        <taxon>Ecdysozoa</taxon>
        <taxon>Arthropoda</taxon>
        <taxon>Hexapoda</taxon>
        <taxon>Insecta</taxon>
        <taxon>Pterygota</taxon>
        <taxon>Neoptera</taxon>
        <taxon>Paraneoptera</taxon>
        <taxon>Thysanoptera</taxon>
        <taxon>Terebrantia</taxon>
        <taxon>Thripoidea</taxon>
        <taxon>Thripidae</taxon>
        <taxon>Frankliniella</taxon>
    </lineage>
</organism>
<dbReference type="SUPFAM" id="SSF48726">
    <property type="entry name" value="Immunoglobulin"/>
    <property type="match status" value="1"/>
</dbReference>
<dbReference type="Gene3D" id="2.60.40.10">
    <property type="entry name" value="Immunoglobulins"/>
    <property type="match status" value="1"/>
</dbReference>
<dbReference type="PROSITE" id="PS50835">
    <property type="entry name" value="IG_LIKE"/>
    <property type="match status" value="1"/>
</dbReference>
<sequence length="96" mass="10957">MPIVNLTVPLGREAILSCTVDRLGKYKVGWLKASDQTVLTMHTRVVTHNSRVSVSHDNQRTWHLHIRQVKESDRGCYMCQINTVNMKSQLGCIDVH</sequence>
<evidence type="ECO:0000259" key="1">
    <source>
        <dbReference type="PROSITE" id="PS50835"/>
    </source>
</evidence>
<accession>A0AAE1LRC0</accession>
<comment type="caution">
    <text evidence="2">The sequence shown here is derived from an EMBL/GenBank/DDBJ whole genome shotgun (WGS) entry which is preliminary data.</text>
</comment>
<proteinExistence type="predicted"/>
<reference evidence="2" key="1">
    <citation type="submission" date="2021-07" db="EMBL/GenBank/DDBJ databases">
        <authorList>
            <person name="Catto M.A."/>
            <person name="Jacobson A."/>
            <person name="Kennedy G."/>
            <person name="Labadie P."/>
            <person name="Hunt B.G."/>
            <person name="Srinivasan R."/>
        </authorList>
    </citation>
    <scope>NUCLEOTIDE SEQUENCE</scope>
    <source>
        <strain evidence="2">PL_HMW_Pooled</strain>
        <tissue evidence="2">Head</tissue>
    </source>
</reference>
<feature type="non-terminal residue" evidence="2">
    <location>
        <position position="1"/>
    </location>
</feature>
<evidence type="ECO:0000313" key="3">
    <source>
        <dbReference type="Proteomes" id="UP001219518"/>
    </source>
</evidence>
<dbReference type="InterPro" id="IPR036179">
    <property type="entry name" value="Ig-like_dom_sf"/>
</dbReference>
<dbReference type="InterPro" id="IPR007110">
    <property type="entry name" value="Ig-like_dom"/>
</dbReference>